<comment type="caution">
    <text evidence="1">The sequence shown here is derived from an EMBL/GenBank/DDBJ whole genome shotgun (WGS) entry which is preliminary data.</text>
</comment>
<dbReference type="EMBL" id="CAJVCH010025978">
    <property type="protein sequence ID" value="CAG7699647.1"/>
    <property type="molecule type" value="Genomic_DNA"/>
</dbReference>
<name>A0A8J2JDI2_9HEXA</name>
<accession>A0A8J2JDI2</accession>
<dbReference type="Proteomes" id="UP000708208">
    <property type="component" value="Unassembled WGS sequence"/>
</dbReference>
<keyword evidence="2" id="KW-1185">Reference proteome</keyword>
<reference evidence="1" key="1">
    <citation type="submission" date="2021-06" db="EMBL/GenBank/DDBJ databases">
        <authorList>
            <person name="Hodson N. C."/>
            <person name="Mongue J. A."/>
            <person name="Jaron S. K."/>
        </authorList>
    </citation>
    <scope>NUCLEOTIDE SEQUENCE</scope>
</reference>
<gene>
    <name evidence="1" type="ORF">AFUS01_LOCUS4180</name>
</gene>
<sequence>RKVVFSPYFMFSLFLDLFGIYNNGRRLWNVSGAMKSNIRGI</sequence>
<evidence type="ECO:0000313" key="2">
    <source>
        <dbReference type="Proteomes" id="UP000708208"/>
    </source>
</evidence>
<protein>
    <submittedName>
        <fullName evidence="1">Uncharacterized protein</fullName>
    </submittedName>
</protein>
<organism evidence="1 2">
    <name type="scientific">Allacma fusca</name>
    <dbReference type="NCBI Taxonomy" id="39272"/>
    <lineage>
        <taxon>Eukaryota</taxon>
        <taxon>Metazoa</taxon>
        <taxon>Ecdysozoa</taxon>
        <taxon>Arthropoda</taxon>
        <taxon>Hexapoda</taxon>
        <taxon>Collembola</taxon>
        <taxon>Symphypleona</taxon>
        <taxon>Sminthuridae</taxon>
        <taxon>Allacma</taxon>
    </lineage>
</organism>
<evidence type="ECO:0000313" key="1">
    <source>
        <dbReference type="EMBL" id="CAG7699647.1"/>
    </source>
</evidence>
<feature type="non-terminal residue" evidence="1">
    <location>
        <position position="1"/>
    </location>
</feature>
<proteinExistence type="predicted"/>
<dbReference type="AlphaFoldDB" id="A0A8J2JDI2"/>